<evidence type="ECO:0000313" key="4">
    <source>
        <dbReference type="Proteomes" id="UP001434883"/>
    </source>
</evidence>
<feature type="region of interest" description="Disordered" evidence="1">
    <location>
        <begin position="497"/>
        <end position="523"/>
    </location>
</feature>
<dbReference type="InterPro" id="IPR056865">
    <property type="entry name" value="CCTL2_WNK"/>
</dbReference>
<feature type="domain" description="Serine/threonine-protein kinase WNK CCTL2" evidence="2">
    <location>
        <begin position="757"/>
        <end position="819"/>
    </location>
</feature>
<feature type="region of interest" description="Disordered" evidence="1">
    <location>
        <begin position="573"/>
        <end position="592"/>
    </location>
</feature>
<feature type="compositionally biased region" description="Polar residues" evidence="1">
    <location>
        <begin position="330"/>
        <end position="346"/>
    </location>
</feature>
<feature type="compositionally biased region" description="Polar residues" evidence="1">
    <location>
        <begin position="871"/>
        <end position="915"/>
    </location>
</feature>
<comment type="caution">
    <text evidence="3">The sequence shown here is derived from an EMBL/GenBank/DDBJ whole genome shotgun (WGS) entry which is preliminary data.</text>
</comment>
<dbReference type="Proteomes" id="UP001434883">
    <property type="component" value="Unassembled WGS sequence"/>
</dbReference>
<feature type="region of interest" description="Disordered" evidence="1">
    <location>
        <begin position="837"/>
        <end position="915"/>
    </location>
</feature>
<feature type="compositionally biased region" description="Polar residues" evidence="1">
    <location>
        <begin position="837"/>
        <end position="848"/>
    </location>
</feature>
<feature type="compositionally biased region" description="Polar residues" evidence="1">
    <location>
        <begin position="579"/>
        <end position="592"/>
    </location>
</feature>
<sequence>MGSTVYSDSHSNQQSVLYQSLLEPITMATQQRQKISHFLTGQPHSSEIGEVWQAPLSPQLRARLGSAERRGSAPVIDIQRASQIAQLHAFIQAQRSVSPIPIVRENMMEVSPRETHPQPVSEAEERLPAPTTLPMFLLSPLSSPTELRRLSDAGIRSPTTSEGLAVPVQSPRRHSDLSSLFSLTSNENHLSALHKNSECQACFCLLLSKSQSGSHHPSNVISPTHHCLSDMRQHPLSSGKLHASGYGQPKGSCDYSNFSMLQQSLINIISRKSIPTVVVPPQTFPLQSSAAQRPSHSDGECTPTSPPQSNCLFQDHESLQHYKEKYFSSEQQTITAASPASHQHQPSVHGLPLSSTTMSVPQQPVQPGHSYPAALYAGLPSGATPIPASLGSLNIQQQTSVAVSNAASAVPQHLAQSFQAAGQQNQPAASGSPTFTLQVQQVSQNLVSSNQQQTQSASSYPALQHQTAAAIFAAQQPTQSCPLGKISSAMAATTHCQSAHATSTPQQAQASSSQPSQQPGQLSSTPVLYNQIISIQQDLQHALLQNTQSNIQHTLNAGQVYNYSQESVHTINHPVAQPPTLSSQRLQSPTHQVDTPTLLKNAVPEQNESQSQPHPKGTPVRQISAGNQSYFASAVPDSSSHSYAHPAILQAAPGQTQYQLAQCVTVEGVNQAASLQTFPVSSQQSHSAHINQQSISQSGQDETSHELDLSQSVSIALNQTPVHQDSIPQTAVHQQLEPLQISASLPSSQPSQVCNTGDKMVECQLETHNHKMVTFKFDLDGDAPEEIATYMVENDFILPLEKEMFIDQLKDIVDKAEDMLSEDTEEARAGVLISSLNNQPNQTASPTEGQPPPPACKQPVVLQQPYATPIQPGTVTSQPQSPAHQNPHCSSTSNSTPSRVQEQVHTQQPCSLKGSFSSDNIYAGRHGGGMANQAGPGQGTLYGFRFMVVWSSFNATTAQTASSQMQPSLTTATQSTSPLPFSRLAQVQTNNSNNKRGTFTEDLHKLVDDWTKETLAAANQPPTSLSRMRRQTRQRATDWRPAQMGAVACETAALGPSVPANLAPNSSTVHPPGYLVQSGSYGGMAPAPLCSQQWPGMPSPVASVVPVGLLGAPRAIHYATMSNPGIQAYPYVMHNPENGPSPKTTRTT</sequence>
<feature type="region of interest" description="Disordered" evidence="1">
    <location>
        <begin position="287"/>
        <end position="312"/>
    </location>
</feature>
<dbReference type="EMBL" id="JAHRIN010000075">
    <property type="protein sequence ID" value="MEQ2190517.1"/>
    <property type="molecule type" value="Genomic_DNA"/>
</dbReference>
<evidence type="ECO:0000259" key="2">
    <source>
        <dbReference type="Pfam" id="PF24889"/>
    </source>
</evidence>
<reference evidence="3 4" key="1">
    <citation type="submission" date="2021-06" db="EMBL/GenBank/DDBJ databases">
        <authorList>
            <person name="Palmer J.M."/>
        </authorList>
    </citation>
    <scope>NUCLEOTIDE SEQUENCE [LARGE SCALE GENOMIC DNA]</scope>
    <source>
        <strain evidence="3 4">XC_2019</strain>
        <tissue evidence="3">Muscle</tissue>
    </source>
</reference>
<feature type="region of interest" description="Disordered" evidence="1">
    <location>
        <begin position="683"/>
        <end position="709"/>
    </location>
</feature>
<feature type="region of interest" description="Disordered" evidence="1">
    <location>
        <begin position="330"/>
        <end position="367"/>
    </location>
</feature>
<keyword evidence="4" id="KW-1185">Reference proteome</keyword>
<name>A0ABV0Q400_9TELE</name>
<organism evidence="3 4">
    <name type="scientific">Xenoophorus captivus</name>
    <dbReference type="NCBI Taxonomy" id="1517983"/>
    <lineage>
        <taxon>Eukaryota</taxon>
        <taxon>Metazoa</taxon>
        <taxon>Chordata</taxon>
        <taxon>Craniata</taxon>
        <taxon>Vertebrata</taxon>
        <taxon>Euteleostomi</taxon>
        <taxon>Actinopterygii</taxon>
        <taxon>Neopterygii</taxon>
        <taxon>Teleostei</taxon>
        <taxon>Neoteleostei</taxon>
        <taxon>Acanthomorphata</taxon>
        <taxon>Ovalentaria</taxon>
        <taxon>Atherinomorphae</taxon>
        <taxon>Cyprinodontiformes</taxon>
        <taxon>Goodeidae</taxon>
        <taxon>Xenoophorus</taxon>
    </lineage>
</organism>
<gene>
    <name evidence="3" type="ORF">XENOCAPTIV_028315</name>
</gene>
<feature type="compositionally biased region" description="Polar residues" evidence="1">
    <location>
        <begin position="353"/>
        <end position="365"/>
    </location>
</feature>
<dbReference type="Pfam" id="PF24889">
    <property type="entry name" value="CCTL2_WNK"/>
    <property type="match status" value="1"/>
</dbReference>
<dbReference type="Gene3D" id="3.10.20.90">
    <property type="entry name" value="Phosphatidylinositol 3-kinase Catalytic Subunit, Chain A, domain 1"/>
    <property type="match status" value="1"/>
</dbReference>
<evidence type="ECO:0000256" key="1">
    <source>
        <dbReference type="SAM" id="MobiDB-lite"/>
    </source>
</evidence>
<evidence type="ECO:0000313" key="3">
    <source>
        <dbReference type="EMBL" id="MEQ2190517.1"/>
    </source>
</evidence>
<accession>A0ABV0Q400</accession>
<protein>
    <recommendedName>
        <fullName evidence="2">Serine/threonine-protein kinase WNK CCTL2 domain-containing protein</fullName>
    </recommendedName>
</protein>
<feature type="compositionally biased region" description="Polar residues" evidence="1">
    <location>
        <begin position="683"/>
        <end position="701"/>
    </location>
</feature>
<proteinExistence type="predicted"/>